<feature type="transmembrane region" description="Helical" evidence="7">
    <location>
        <begin position="5"/>
        <end position="24"/>
    </location>
</feature>
<reference evidence="9" key="2">
    <citation type="submission" date="2021-09" db="EMBL/GenBank/DDBJ databases">
        <authorList>
            <person name="Gilroy R."/>
        </authorList>
    </citation>
    <scope>NUCLEOTIDE SEQUENCE</scope>
    <source>
        <strain evidence="9">CHK121-7720</strain>
    </source>
</reference>
<feature type="transmembrane region" description="Helical" evidence="7">
    <location>
        <begin position="204"/>
        <end position="224"/>
    </location>
</feature>
<comment type="similarity">
    <text evidence="2">Belongs to the acyltransferase 3 family.</text>
</comment>
<gene>
    <name evidence="9" type="ORF">K8U91_00755</name>
</gene>
<keyword evidence="6 7" id="KW-0472">Membrane</keyword>
<keyword evidence="5 7" id="KW-1133">Transmembrane helix</keyword>
<feature type="transmembrane region" description="Helical" evidence="7">
    <location>
        <begin position="230"/>
        <end position="251"/>
    </location>
</feature>
<dbReference type="Pfam" id="PF01757">
    <property type="entry name" value="Acyl_transf_3"/>
    <property type="match status" value="1"/>
</dbReference>
<evidence type="ECO:0000256" key="1">
    <source>
        <dbReference type="ARBA" id="ARBA00004651"/>
    </source>
</evidence>
<evidence type="ECO:0000256" key="6">
    <source>
        <dbReference type="ARBA" id="ARBA00023136"/>
    </source>
</evidence>
<dbReference type="GO" id="GO:0016413">
    <property type="term" value="F:O-acetyltransferase activity"/>
    <property type="evidence" value="ECO:0007669"/>
    <property type="project" value="TreeGrafter"/>
</dbReference>
<organism evidence="9 10">
    <name type="scientific">Barnesiella viscericola</name>
    <dbReference type="NCBI Taxonomy" id="397865"/>
    <lineage>
        <taxon>Bacteria</taxon>
        <taxon>Pseudomonadati</taxon>
        <taxon>Bacteroidota</taxon>
        <taxon>Bacteroidia</taxon>
        <taxon>Bacteroidales</taxon>
        <taxon>Barnesiellaceae</taxon>
        <taxon>Barnesiella</taxon>
    </lineage>
</organism>
<evidence type="ECO:0000256" key="5">
    <source>
        <dbReference type="ARBA" id="ARBA00022989"/>
    </source>
</evidence>
<keyword evidence="9" id="KW-0808">Transferase</keyword>
<dbReference type="EMBL" id="DYUD01000006">
    <property type="protein sequence ID" value="HJG87992.1"/>
    <property type="molecule type" value="Genomic_DNA"/>
</dbReference>
<keyword evidence="9" id="KW-0012">Acyltransferase</keyword>
<dbReference type="GO" id="GO:0005886">
    <property type="term" value="C:plasma membrane"/>
    <property type="evidence" value="ECO:0007669"/>
    <property type="project" value="UniProtKB-SubCell"/>
</dbReference>
<feature type="domain" description="Acyltransferase 3" evidence="8">
    <location>
        <begin position="6"/>
        <end position="309"/>
    </location>
</feature>
<feature type="transmembrane region" description="Helical" evidence="7">
    <location>
        <begin position="154"/>
        <end position="171"/>
    </location>
</feature>
<dbReference type="PANTHER" id="PTHR40074">
    <property type="entry name" value="O-ACETYLTRANSFERASE WECH"/>
    <property type="match status" value="1"/>
</dbReference>
<feature type="transmembrane region" description="Helical" evidence="7">
    <location>
        <begin position="44"/>
        <end position="62"/>
    </location>
</feature>
<dbReference type="AlphaFoldDB" id="A0A921MPW2"/>
<evidence type="ECO:0000313" key="10">
    <source>
        <dbReference type="Proteomes" id="UP000757103"/>
    </source>
</evidence>
<dbReference type="RefSeq" id="WP_273305104.1">
    <property type="nucleotide sequence ID" value="NZ_DYUD01000006.1"/>
</dbReference>
<feature type="transmembrane region" description="Helical" evidence="7">
    <location>
        <begin position="263"/>
        <end position="283"/>
    </location>
</feature>
<name>A0A921MPW2_9BACT</name>
<keyword evidence="3" id="KW-1003">Cell membrane</keyword>
<feature type="transmembrane region" description="Helical" evidence="7">
    <location>
        <begin position="177"/>
        <end position="197"/>
    </location>
</feature>
<keyword evidence="4 7" id="KW-0812">Transmembrane</keyword>
<dbReference type="InterPro" id="IPR002656">
    <property type="entry name" value="Acyl_transf_3_dom"/>
</dbReference>
<evidence type="ECO:0000256" key="7">
    <source>
        <dbReference type="SAM" id="Phobius"/>
    </source>
</evidence>
<feature type="transmembrane region" description="Helical" evidence="7">
    <location>
        <begin position="289"/>
        <end position="312"/>
    </location>
</feature>
<feature type="transmembrane region" description="Helical" evidence="7">
    <location>
        <begin position="83"/>
        <end position="105"/>
    </location>
</feature>
<protein>
    <submittedName>
        <fullName evidence="9">Acyltransferase</fullName>
    </submittedName>
</protein>
<evidence type="ECO:0000256" key="3">
    <source>
        <dbReference type="ARBA" id="ARBA00022475"/>
    </source>
</evidence>
<comment type="caution">
    <text evidence="9">The sequence shown here is derived from an EMBL/GenBank/DDBJ whole genome shotgun (WGS) entry which is preliminary data.</text>
</comment>
<accession>A0A921MPW2</accession>
<dbReference type="PANTHER" id="PTHR40074:SF2">
    <property type="entry name" value="O-ACETYLTRANSFERASE WECH"/>
    <property type="match status" value="1"/>
</dbReference>
<feature type="transmembrane region" description="Helical" evidence="7">
    <location>
        <begin position="131"/>
        <end position="147"/>
    </location>
</feature>
<proteinExistence type="inferred from homology"/>
<dbReference type="Proteomes" id="UP000757103">
    <property type="component" value="Unassembled WGS sequence"/>
</dbReference>
<evidence type="ECO:0000256" key="4">
    <source>
        <dbReference type="ARBA" id="ARBA00022692"/>
    </source>
</evidence>
<comment type="subcellular location">
    <subcellularLocation>
        <location evidence="1">Cell membrane</location>
        <topology evidence="1">Multi-pass membrane protein</topology>
    </subcellularLocation>
</comment>
<reference evidence="9" key="1">
    <citation type="journal article" date="2021" name="PeerJ">
        <title>Extensive microbial diversity within the chicken gut microbiome revealed by metagenomics and culture.</title>
        <authorList>
            <person name="Gilroy R."/>
            <person name="Ravi A."/>
            <person name="Getino M."/>
            <person name="Pursley I."/>
            <person name="Horton D.L."/>
            <person name="Alikhan N.F."/>
            <person name="Baker D."/>
            <person name="Gharbi K."/>
            <person name="Hall N."/>
            <person name="Watson M."/>
            <person name="Adriaenssens E.M."/>
            <person name="Foster-Nyarko E."/>
            <person name="Jarju S."/>
            <person name="Secka A."/>
            <person name="Antonio M."/>
            <person name="Oren A."/>
            <person name="Chaudhuri R.R."/>
            <person name="La Ragione R."/>
            <person name="Hildebrand F."/>
            <person name="Pallen M.J."/>
        </authorList>
    </citation>
    <scope>NUCLEOTIDE SEQUENCE</scope>
    <source>
        <strain evidence="9">CHK121-7720</strain>
    </source>
</reference>
<dbReference type="GO" id="GO:0009246">
    <property type="term" value="P:enterobacterial common antigen biosynthetic process"/>
    <property type="evidence" value="ECO:0007669"/>
    <property type="project" value="TreeGrafter"/>
</dbReference>
<evidence type="ECO:0000313" key="9">
    <source>
        <dbReference type="EMBL" id="HJG87992.1"/>
    </source>
</evidence>
<evidence type="ECO:0000259" key="8">
    <source>
        <dbReference type="Pfam" id="PF01757"/>
    </source>
</evidence>
<evidence type="ECO:0000256" key="2">
    <source>
        <dbReference type="ARBA" id="ARBA00007400"/>
    </source>
</evidence>
<sequence length="326" mass="36990">MKQKIIWLQILQGWSMLLVVIGHVTLTGIFKNPATPVSATVESIIYSFHMPLFMFISGFLFYHTKISRNLAYKDVVIDKLKRLGSPYLFFTLFTFAVKLAFAPFMKRPVELSANQFIDSFLYPGSNPLSEMWFVATLLIIMLAYPLLRYMITSPFKIGVLLLGSLALNLFFPTGIELLCLSNVAYMLIFFCAGILFCRFGWQRYFAGTPALVVWILLFAGLTLVPHCPKLLLSLSGIGFSVALALNLEPVAPRLFSSFRDYTFQIFLLGIFPQIAIRILYAHLPHHELIYWGLYLASIVVGVYLPVLIAKVIQRFPSTLVRRCFGL</sequence>